<dbReference type="AlphaFoldDB" id="A0A5C4TFC1"/>
<dbReference type="Gene3D" id="3.20.20.80">
    <property type="entry name" value="Glycosidases"/>
    <property type="match status" value="1"/>
</dbReference>
<dbReference type="SUPFAM" id="SSF51445">
    <property type="entry name" value="(Trans)glycosidases"/>
    <property type="match status" value="1"/>
</dbReference>
<evidence type="ECO:0000256" key="1">
    <source>
        <dbReference type="ARBA" id="ARBA00006285"/>
    </source>
</evidence>
<gene>
    <name evidence="4" type="ORF">FE784_03610</name>
</gene>
<evidence type="ECO:0000313" key="5">
    <source>
        <dbReference type="Proteomes" id="UP000307943"/>
    </source>
</evidence>
<dbReference type="EMBL" id="VDCQ01000003">
    <property type="protein sequence ID" value="TNJ67844.1"/>
    <property type="molecule type" value="Genomic_DNA"/>
</dbReference>
<evidence type="ECO:0000256" key="2">
    <source>
        <dbReference type="ARBA" id="ARBA00022801"/>
    </source>
</evidence>
<dbReference type="GO" id="GO:0005975">
    <property type="term" value="P:carbohydrate metabolic process"/>
    <property type="evidence" value="ECO:0007669"/>
    <property type="project" value="InterPro"/>
</dbReference>
<sequence length="560" mass="64211">MVQIKGFMYDVSDGMKGGADYIEKMMVRLSGYGYNMLVLYLEHCFQFPSHPAIGTNESLTPADIQRLDEVAAKLGMDLVPLVNIAGHTEGFGFLEAYKHMCADPTGQTRAVGQLLVDSKDSLQLLEELYADIFATFKSKYIHIGADEIYTKYQLLDIPEEQRFAIAADRVIHMIELVKRKGRIPLLWGDMFLKNEETIARIPDEAIICDWAYFSDPQFKGLSNVKSQQTLKNAGKKTVAFPAINHFYGNPVVSVNSTMNITAFYQDHLDVFGDEALGTILCVWGTEAGTFFTTSWPWLYLQGKLFAGEKSQGMDFMREYTRLEWGVDTNGLAEWYDLVDVQVQKVLLFEAITDDGVRNAVQGYNNRPYKLLRLFVRDVFRMENPLPVLNDARKWMTPKVRAELRTIFEKAVHVAERMHSQAQSRQEEPRMLLEWTHLFIHVLNLLDQLEQAGLHYNQAARHQGLDQERYASSLADCVKCLRQMEQTMGALIRWAELSIELEDSADYESWWVREGQGHIRRMADELETGKSGRRGLVNFEVFIRINPSVPFAGRRWKMLAH</sequence>
<dbReference type="Proteomes" id="UP000307943">
    <property type="component" value="Unassembled WGS sequence"/>
</dbReference>
<feature type="domain" description="Glycoside hydrolase family 20 catalytic" evidence="3">
    <location>
        <begin position="58"/>
        <end position="217"/>
    </location>
</feature>
<comment type="similarity">
    <text evidence="1">Belongs to the glycosyl hydrolase 20 family.</text>
</comment>
<accession>A0A5C4TFC1</accession>
<name>A0A5C4TFC1_9BACL</name>
<dbReference type="PANTHER" id="PTHR21040">
    <property type="entry name" value="BCDNA.GH04120"/>
    <property type="match status" value="1"/>
</dbReference>
<dbReference type="RefSeq" id="WP_139600747.1">
    <property type="nucleotide sequence ID" value="NZ_VDCQ01000003.1"/>
</dbReference>
<comment type="caution">
    <text evidence="4">The sequence shown here is derived from an EMBL/GenBank/DDBJ whole genome shotgun (WGS) entry which is preliminary data.</text>
</comment>
<dbReference type="OrthoDB" id="9763537at2"/>
<evidence type="ECO:0000259" key="3">
    <source>
        <dbReference type="Pfam" id="PF00728"/>
    </source>
</evidence>
<dbReference type="InterPro" id="IPR017853">
    <property type="entry name" value="GH"/>
</dbReference>
<keyword evidence="2" id="KW-0378">Hydrolase</keyword>
<dbReference type="InterPro" id="IPR038901">
    <property type="entry name" value="HEXDC-like"/>
</dbReference>
<dbReference type="GO" id="GO:0004563">
    <property type="term" value="F:beta-N-acetylhexosaminidase activity"/>
    <property type="evidence" value="ECO:0007669"/>
    <property type="project" value="UniProtKB-ARBA"/>
</dbReference>
<protein>
    <recommendedName>
        <fullName evidence="3">Glycoside hydrolase family 20 catalytic domain-containing protein</fullName>
    </recommendedName>
</protein>
<keyword evidence="5" id="KW-1185">Reference proteome</keyword>
<organism evidence="4 5">
    <name type="scientific">Paenibacillus hemerocallicola</name>
    <dbReference type="NCBI Taxonomy" id="1172614"/>
    <lineage>
        <taxon>Bacteria</taxon>
        <taxon>Bacillati</taxon>
        <taxon>Bacillota</taxon>
        <taxon>Bacilli</taxon>
        <taxon>Bacillales</taxon>
        <taxon>Paenibacillaceae</taxon>
        <taxon>Paenibacillus</taxon>
    </lineage>
</organism>
<evidence type="ECO:0000313" key="4">
    <source>
        <dbReference type="EMBL" id="TNJ67844.1"/>
    </source>
</evidence>
<reference evidence="4 5" key="1">
    <citation type="submission" date="2019-05" db="EMBL/GenBank/DDBJ databases">
        <title>We sequenced the genome of Paenibacillus hemerocallicola KCTC 33185 for further insight into its adaptation and study the phylogeny of Paenibacillus.</title>
        <authorList>
            <person name="Narsing Rao M.P."/>
        </authorList>
    </citation>
    <scope>NUCLEOTIDE SEQUENCE [LARGE SCALE GENOMIC DNA]</scope>
    <source>
        <strain evidence="4 5">KCTC 33185</strain>
    </source>
</reference>
<dbReference type="Pfam" id="PF00728">
    <property type="entry name" value="Glyco_hydro_20"/>
    <property type="match status" value="1"/>
</dbReference>
<dbReference type="PANTHER" id="PTHR21040:SF8">
    <property type="entry name" value="BCDNA.GH04120"/>
    <property type="match status" value="1"/>
</dbReference>
<proteinExistence type="inferred from homology"/>
<dbReference type="InterPro" id="IPR015883">
    <property type="entry name" value="Glyco_hydro_20_cat"/>
</dbReference>